<keyword evidence="3" id="KW-1185">Reference proteome</keyword>
<name>A0AAD9TR60_9ROSI</name>
<evidence type="ECO:0000313" key="3">
    <source>
        <dbReference type="Proteomes" id="UP001280121"/>
    </source>
</evidence>
<comment type="caution">
    <text evidence="2">The sequence shown here is derived from an EMBL/GenBank/DDBJ whole genome shotgun (WGS) entry which is preliminary data.</text>
</comment>
<dbReference type="Proteomes" id="UP001280121">
    <property type="component" value="Unassembled WGS sequence"/>
</dbReference>
<sequence>MPSGRGQPEGMNFVLRVMSDPIGSPLTRRTNFKHSGRGQPEGMEFVVRVMSDPIGSHPTRRTNFIPSGCPQPEGQQPEADEGLRERQRKRRVLVSSKKLATRPRFVIDDVDEAALTATSG</sequence>
<dbReference type="EMBL" id="JANJYI010000008">
    <property type="protein sequence ID" value="KAK2640234.1"/>
    <property type="molecule type" value="Genomic_DNA"/>
</dbReference>
<organism evidence="2 3">
    <name type="scientific">Dipteronia dyeriana</name>
    <dbReference type="NCBI Taxonomy" id="168575"/>
    <lineage>
        <taxon>Eukaryota</taxon>
        <taxon>Viridiplantae</taxon>
        <taxon>Streptophyta</taxon>
        <taxon>Embryophyta</taxon>
        <taxon>Tracheophyta</taxon>
        <taxon>Spermatophyta</taxon>
        <taxon>Magnoliopsida</taxon>
        <taxon>eudicotyledons</taxon>
        <taxon>Gunneridae</taxon>
        <taxon>Pentapetalae</taxon>
        <taxon>rosids</taxon>
        <taxon>malvids</taxon>
        <taxon>Sapindales</taxon>
        <taxon>Sapindaceae</taxon>
        <taxon>Hippocastanoideae</taxon>
        <taxon>Acereae</taxon>
        <taxon>Dipteronia</taxon>
    </lineage>
</organism>
<evidence type="ECO:0000313" key="2">
    <source>
        <dbReference type="EMBL" id="KAK2640234.1"/>
    </source>
</evidence>
<evidence type="ECO:0000256" key="1">
    <source>
        <dbReference type="SAM" id="MobiDB-lite"/>
    </source>
</evidence>
<accession>A0AAD9TR60</accession>
<feature type="region of interest" description="Disordered" evidence="1">
    <location>
        <begin position="53"/>
        <end position="90"/>
    </location>
</feature>
<reference evidence="2" key="1">
    <citation type="journal article" date="2023" name="Plant J.">
        <title>Genome sequences and population genomics provide insights into the demographic history, inbreeding, and mutation load of two 'living fossil' tree species of Dipteronia.</title>
        <authorList>
            <person name="Feng Y."/>
            <person name="Comes H.P."/>
            <person name="Chen J."/>
            <person name="Zhu S."/>
            <person name="Lu R."/>
            <person name="Zhang X."/>
            <person name="Li P."/>
            <person name="Qiu J."/>
            <person name="Olsen K.M."/>
            <person name="Qiu Y."/>
        </authorList>
    </citation>
    <scope>NUCLEOTIDE SEQUENCE</scope>
    <source>
        <strain evidence="2">KIB01</strain>
    </source>
</reference>
<dbReference type="AlphaFoldDB" id="A0AAD9TR60"/>
<gene>
    <name evidence="2" type="ORF">Ddye_028029</name>
</gene>
<protein>
    <submittedName>
        <fullName evidence="2">Uncharacterized protein</fullName>
    </submittedName>
</protein>
<proteinExistence type="predicted"/>